<dbReference type="Gene3D" id="3.20.20.80">
    <property type="entry name" value="Glycosidases"/>
    <property type="match status" value="1"/>
</dbReference>
<evidence type="ECO:0000256" key="1">
    <source>
        <dbReference type="ARBA" id="ARBA00008773"/>
    </source>
</evidence>
<dbReference type="FunFam" id="3.20.20.80:FF:000010">
    <property type="entry name" value="glucan endo-1,3-beta-glucosidase, basic"/>
    <property type="match status" value="1"/>
</dbReference>
<organism evidence="5 6">
    <name type="scientific">Nyssa sinensis</name>
    <dbReference type="NCBI Taxonomy" id="561372"/>
    <lineage>
        <taxon>Eukaryota</taxon>
        <taxon>Viridiplantae</taxon>
        <taxon>Streptophyta</taxon>
        <taxon>Embryophyta</taxon>
        <taxon>Tracheophyta</taxon>
        <taxon>Spermatophyta</taxon>
        <taxon>Magnoliopsida</taxon>
        <taxon>eudicotyledons</taxon>
        <taxon>Gunneridae</taxon>
        <taxon>Pentapetalae</taxon>
        <taxon>asterids</taxon>
        <taxon>Cornales</taxon>
        <taxon>Nyssaceae</taxon>
        <taxon>Nyssa</taxon>
    </lineage>
</organism>
<keyword evidence="3" id="KW-0326">Glycosidase</keyword>
<comment type="similarity">
    <text evidence="1 4">Belongs to the glycosyl hydrolase 17 family.</text>
</comment>
<proteinExistence type="inferred from homology"/>
<gene>
    <name evidence="5" type="ORF">F0562_015563</name>
</gene>
<dbReference type="PANTHER" id="PTHR32227">
    <property type="entry name" value="GLUCAN ENDO-1,3-BETA-GLUCOSIDASE BG1-RELATED-RELATED"/>
    <property type="match status" value="1"/>
</dbReference>
<dbReference type="OrthoDB" id="941679at2759"/>
<dbReference type="InterPro" id="IPR000490">
    <property type="entry name" value="Glyco_hydro_17"/>
</dbReference>
<dbReference type="SUPFAM" id="SSF51445">
    <property type="entry name" value="(Trans)glycosidases"/>
    <property type="match status" value="1"/>
</dbReference>
<dbReference type="InterPro" id="IPR017853">
    <property type="entry name" value="GH"/>
</dbReference>
<dbReference type="GO" id="GO:0005975">
    <property type="term" value="P:carbohydrate metabolic process"/>
    <property type="evidence" value="ECO:0007669"/>
    <property type="project" value="InterPro"/>
</dbReference>
<keyword evidence="2" id="KW-0378">Hydrolase</keyword>
<keyword evidence="6" id="KW-1185">Reference proteome</keyword>
<evidence type="ECO:0000256" key="2">
    <source>
        <dbReference type="ARBA" id="ARBA00022801"/>
    </source>
</evidence>
<dbReference type="AlphaFoldDB" id="A0A5J4ZJ67"/>
<evidence type="ECO:0000256" key="4">
    <source>
        <dbReference type="RuleBase" id="RU004335"/>
    </source>
</evidence>
<name>A0A5J4ZJ67_9ASTE</name>
<evidence type="ECO:0000313" key="5">
    <source>
        <dbReference type="EMBL" id="KAA8518089.1"/>
    </source>
</evidence>
<dbReference type="EMBL" id="CM018050">
    <property type="protein sequence ID" value="KAA8518089.1"/>
    <property type="molecule type" value="Genomic_DNA"/>
</dbReference>
<dbReference type="Proteomes" id="UP000325577">
    <property type="component" value="Linkage Group LG7"/>
</dbReference>
<accession>A0A5J4ZJ67</accession>
<reference evidence="5 6" key="1">
    <citation type="submission" date="2019-09" db="EMBL/GenBank/DDBJ databases">
        <title>A chromosome-level genome assembly of the Chinese tupelo Nyssa sinensis.</title>
        <authorList>
            <person name="Yang X."/>
            <person name="Kang M."/>
            <person name="Yang Y."/>
            <person name="Xiong H."/>
            <person name="Wang M."/>
            <person name="Zhang Z."/>
            <person name="Wang Z."/>
            <person name="Wu H."/>
            <person name="Ma T."/>
            <person name="Liu J."/>
            <person name="Xi Z."/>
        </authorList>
    </citation>
    <scope>NUCLEOTIDE SEQUENCE [LARGE SCALE GENOMIC DNA]</scope>
    <source>
        <strain evidence="5">J267</strain>
        <tissue evidence="5">Leaf</tissue>
    </source>
</reference>
<evidence type="ECO:0008006" key="7">
    <source>
        <dbReference type="Google" id="ProtNLM"/>
    </source>
</evidence>
<protein>
    <recommendedName>
        <fullName evidence="7">Glucan endo-1,3-beta-D-glucosidase</fullName>
    </recommendedName>
</protein>
<evidence type="ECO:0000313" key="6">
    <source>
        <dbReference type="Proteomes" id="UP000325577"/>
    </source>
</evidence>
<evidence type="ECO:0000256" key="3">
    <source>
        <dbReference type="ARBA" id="ARBA00023295"/>
    </source>
</evidence>
<dbReference type="GO" id="GO:0004553">
    <property type="term" value="F:hydrolase activity, hydrolyzing O-glycosyl compounds"/>
    <property type="evidence" value="ECO:0007669"/>
    <property type="project" value="InterPro"/>
</dbReference>
<dbReference type="InterPro" id="IPR044965">
    <property type="entry name" value="Glyco_hydro_17_plant"/>
</dbReference>
<sequence>MSAQIGVCYGMVGNNLPSPPEVVALCNQNNIQRMRIYSPHQATLQALRGSNIELMVGVPNEDIQSLASSQDTANLWVQNNVRSYPTVRFRCIAVGNEVSLLSGASSPNAQFLLPAMQNVYNAISAAGLGNQIKVSTAIDTSFLGNSFPPLQGPFRPEIQSFLDPIIGFLADNRAPLLLNFYPYFSYIADPKSISLDFALFRAPGVAAQDGQFGYQSLFNAMLDAGYSALEQAGFASMEIVVSETGWPSANGTAATIDNARTYVTNLIEHVKGGTLKGLAGLLKLIFLLCLMRIKRVQNLRSIGGYFSPINYPNIELVPILDGLILMYCNVN</sequence>
<dbReference type="Pfam" id="PF00332">
    <property type="entry name" value="Glyco_hydro_17"/>
    <property type="match status" value="1"/>
</dbReference>